<comment type="caution">
    <text evidence="1">The sequence shown here is derived from an EMBL/GenBank/DDBJ whole genome shotgun (WGS) entry which is preliminary data.</text>
</comment>
<keyword evidence="2" id="KW-1185">Reference proteome</keyword>
<accession>A0A3D9V370</accession>
<gene>
    <name evidence="1" type="ORF">DFJ64_1332</name>
</gene>
<evidence type="ECO:0000313" key="2">
    <source>
        <dbReference type="Proteomes" id="UP000256485"/>
    </source>
</evidence>
<dbReference type="AlphaFoldDB" id="A0A3D9V370"/>
<dbReference type="PANTHER" id="PTHR40036">
    <property type="entry name" value="MACROCIN O-METHYLTRANSFERASE"/>
    <property type="match status" value="1"/>
</dbReference>
<reference evidence="1 2" key="1">
    <citation type="submission" date="2018-08" db="EMBL/GenBank/DDBJ databases">
        <title>Sequencing the genomes of 1000 actinobacteria strains.</title>
        <authorList>
            <person name="Klenk H.-P."/>
        </authorList>
    </citation>
    <scope>NUCLEOTIDE SEQUENCE [LARGE SCALE GENOMIC DNA]</scope>
    <source>
        <strain evidence="1 2">DSM 22891</strain>
    </source>
</reference>
<protein>
    <submittedName>
        <fullName evidence="1">O-methyltransferase</fullName>
    </submittedName>
</protein>
<evidence type="ECO:0000313" key="1">
    <source>
        <dbReference type="EMBL" id="REF35939.1"/>
    </source>
</evidence>
<proteinExistence type="predicted"/>
<dbReference type="InterPro" id="IPR029063">
    <property type="entry name" value="SAM-dependent_MTases_sf"/>
</dbReference>
<dbReference type="GO" id="GO:0008168">
    <property type="term" value="F:methyltransferase activity"/>
    <property type="evidence" value="ECO:0007669"/>
    <property type="project" value="UniProtKB-KW"/>
</dbReference>
<dbReference type="OrthoDB" id="3826968at2"/>
<dbReference type="PANTHER" id="PTHR40036:SF1">
    <property type="entry name" value="MACROCIN O-METHYLTRANSFERASE"/>
    <property type="match status" value="1"/>
</dbReference>
<dbReference type="SUPFAM" id="SSF53335">
    <property type="entry name" value="S-adenosyl-L-methionine-dependent methyltransferases"/>
    <property type="match status" value="1"/>
</dbReference>
<organism evidence="1 2">
    <name type="scientific">Thermasporomyces composti</name>
    <dbReference type="NCBI Taxonomy" id="696763"/>
    <lineage>
        <taxon>Bacteria</taxon>
        <taxon>Bacillati</taxon>
        <taxon>Actinomycetota</taxon>
        <taxon>Actinomycetes</taxon>
        <taxon>Propionibacteriales</taxon>
        <taxon>Nocardioidaceae</taxon>
        <taxon>Thermasporomyces</taxon>
    </lineage>
</organism>
<keyword evidence="1" id="KW-0489">Methyltransferase</keyword>
<dbReference type="EMBL" id="QTUC01000001">
    <property type="protein sequence ID" value="REF35939.1"/>
    <property type="molecule type" value="Genomic_DNA"/>
</dbReference>
<name>A0A3D9V370_THECX</name>
<dbReference type="InterPro" id="IPR008884">
    <property type="entry name" value="TylF_MeTrfase"/>
</dbReference>
<dbReference type="GO" id="GO:0032259">
    <property type="term" value="P:methylation"/>
    <property type="evidence" value="ECO:0007669"/>
    <property type="project" value="UniProtKB-KW"/>
</dbReference>
<dbReference type="Proteomes" id="UP000256485">
    <property type="component" value="Unassembled WGS sequence"/>
</dbReference>
<sequence length="314" mass="34560">MATRETVGTADVNGSTDVRAAVAAEVDTGAATDAGDGSAALRDRYLRLLRDVLTFSLWDGRDGVVWTARRPTARLLARLLARRHFTLVKETTPETRRAGRDWPRLAHTMVGTKRLDNLRFCIEQVLREDVPGDLIETGVWRGGAAIFMRGVLAAYGVTDRVVWLADSFSGLPAPDVSKYPADAGDPLHTFSELAVSLEEVRENFRRYGLLDEQVRFLPGWFHDTLPTAPVERLAVLRLDGDMYGSTIEALEALYPKLSPGGYCIVDDYGAVEGCRRAVEDYRAAHGITAPLVAIDADGVYWRVPDEETARANPS</sequence>
<dbReference type="Gene3D" id="3.40.50.150">
    <property type="entry name" value="Vaccinia Virus protein VP39"/>
    <property type="match status" value="1"/>
</dbReference>
<keyword evidence="1" id="KW-0808">Transferase</keyword>
<dbReference type="Pfam" id="PF05711">
    <property type="entry name" value="TylF"/>
    <property type="match status" value="1"/>
</dbReference>
<dbReference type="RefSeq" id="WP_115849642.1">
    <property type="nucleotide sequence ID" value="NZ_QTUC01000001.1"/>
</dbReference>